<evidence type="ECO:0000256" key="6">
    <source>
        <dbReference type="ARBA" id="ARBA00049400"/>
    </source>
</evidence>
<dbReference type="GO" id="GO:0031591">
    <property type="term" value="P:wybutosine biosynthetic process"/>
    <property type="evidence" value="ECO:0007669"/>
    <property type="project" value="TreeGrafter"/>
</dbReference>
<keyword evidence="3" id="KW-0808">Transferase</keyword>
<evidence type="ECO:0000313" key="8">
    <source>
        <dbReference type="EMBL" id="RPA75388.1"/>
    </source>
</evidence>
<dbReference type="InterPro" id="IPR029063">
    <property type="entry name" value="SAM-dependent_MTases_sf"/>
</dbReference>
<evidence type="ECO:0000256" key="1">
    <source>
        <dbReference type="ARBA" id="ARBA00004797"/>
    </source>
</evidence>
<dbReference type="InterPro" id="IPR030382">
    <property type="entry name" value="MeTrfase_TRM5/TYW2"/>
</dbReference>
<dbReference type="GO" id="GO:0005737">
    <property type="term" value="C:cytoplasm"/>
    <property type="evidence" value="ECO:0007669"/>
    <property type="project" value="TreeGrafter"/>
</dbReference>
<reference evidence="8 9" key="1">
    <citation type="journal article" date="2018" name="Nat. Ecol. Evol.">
        <title>Pezizomycetes genomes reveal the molecular basis of ectomycorrhizal truffle lifestyle.</title>
        <authorList>
            <person name="Murat C."/>
            <person name="Payen T."/>
            <person name="Noel B."/>
            <person name="Kuo A."/>
            <person name="Morin E."/>
            <person name="Chen J."/>
            <person name="Kohler A."/>
            <person name="Krizsan K."/>
            <person name="Balestrini R."/>
            <person name="Da Silva C."/>
            <person name="Montanini B."/>
            <person name="Hainaut M."/>
            <person name="Levati E."/>
            <person name="Barry K.W."/>
            <person name="Belfiori B."/>
            <person name="Cichocki N."/>
            <person name="Clum A."/>
            <person name="Dockter R.B."/>
            <person name="Fauchery L."/>
            <person name="Guy J."/>
            <person name="Iotti M."/>
            <person name="Le Tacon F."/>
            <person name="Lindquist E.A."/>
            <person name="Lipzen A."/>
            <person name="Malagnac F."/>
            <person name="Mello A."/>
            <person name="Molinier V."/>
            <person name="Miyauchi S."/>
            <person name="Poulain J."/>
            <person name="Riccioni C."/>
            <person name="Rubini A."/>
            <person name="Sitrit Y."/>
            <person name="Splivallo R."/>
            <person name="Traeger S."/>
            <person name="Wang M."/>
            <person name="Zifcakova L."/>
            <person name="Wipf D."/>
            <person name="Zambonelli A."/>
            <person name="Paolocci F."/>
            <person name="Nowrousian M."/>
            <person name="Ottonello S."/>
            <person name="Baldrian P."/>
            <person name="Spatafora J.W."/>
            <person name="Henrissat B."/>
            <person name="Nagy L.G."/>
            <person name="Aury J.M."/>
            <person name="Wincker P."/>
            <person name="Grigoriev I.V."/>
            <person name="Bonfante P."/>
            <person name="Martin F.M."/>
        </authorList>
    </citation>
    <scope>NUCLEOTIDE SEQUENCE [LARGE SCALE GENOMIC DNA]</scope>
    <source>
        <strain evidence="8 9">RN42</strain>
    </source>
</reference>
<dbReference type="SUPFAM" id="SSF53335">
    <property type="entry name" value="S-adenosyl-L-methionine-dependent methyltransferases"/>
    <property type="match status" value="1"/>
</dbReference>
<dbReference type="PANTHER" id="PTHR23245">
    <property type="entry name" value="TRNA METHYLTRANSFERASE"/>
    <property type="match status" value="1"/>
</dbReference>
<evidence type="ECO:0000256" key="2">
    <source>
        <dbReference type="ARBA" id="ARBA00012265"/>
    </source>
</evidence>
<dbReference type="GO" id="GO:0008175">
    <property type="term" value="F:tRNA methyltransferase activity"/>
    <property type="evidence" value="ECO:0007669"/>
    <property type="project" value="TreeGrafter"/>
</dbReference>
<accession>A0A3N4HSB6</accession>
<dbReference type="GO" id="GO:0102522">
    <property type="term" value="F:tRNA 4-demethylwyosine alpha-amino-alpha-carboxypropyltransferase activity"/>
    <property type="evidence" value="ECO:0007669"/>
    <property type="project" value="UniProtKB-EC"/>
</dbReference>
<comment type="pathway">
    <text evidence="1">tRNA modification; wybutosine-tRNA(Phe) biosynthesis.</text>
</comment>
<comment type="catalytic activity">
    <reaction evidence="6">
        <text>4-demethylwyosine(37) in tRNA(Phe) + S-adenosyl-L-methionine = 4-demethyl-7-[(3S)-3-amino-3-carboxypropyl]wyosine(37) in tRNA(Phe) + S-methyl-5'-thioadenosine + H(+)</text>
        <dbReference type="Rhea" id="RHEA:36355"/>
        <dbReference type="Rhea" id="RHEA-COMP:10164"/>
        <dbReference type="Rhea" id="RHEA-COMP:10378"/>
        <dbReference type="ChEBI" id="CHEBI:15378"/>
        <dbReference type="ChEBI" id="CHEBI:17509"/>
        <dbReference type="ChEBI" id="CHEBI:59789"/>
        <dbReference type="ChEBI" id="CHEBI:64315"/>
        <dbReference type="ChEBI" id="CHEBI:73550"/>
        <dbReference type="EC" id="2.5.1.114"/>
    </reaction>
</comment>
<keyword evidence="4" id="KW-0949">S-adenosyl-L-methionine</keyword>
<feature type="domain" description="SAM-dependent methyltransferase TRM5/TYW2-type" evidence="7">
    <location>
        <begin position="209"/>
        <end position="486"/>
    </location>
</feature>
<dbReference type="STRING" id="1160509.A0A3N4HSB6"/>
<keyword evidence="9" id="KW-1185">Reference proteome</keyword>
<evidence type="ECO:0000259" key="7">
    <source>
        <dbReference type="PROSITE" id="PS51684"/>
    </source>
</evidence>
<sequence length="491" mass="54994">MAKAKKTVLVIECPSSLVKRVKTALEAGNTFGKKIEPVEGGDGGVASASSLSEELKSLEVSEGKIAKPKERMRIFTTLSPSALSVSSDVEDVEADKARRLERLLELLFPASGDRAALRECITLGTHTISAPSSTTPVITGNPLDNAISKFICRRTDINADQKAELMKTAPKRYSIYTPMLLLSTPFSSAWSTFLDTLSEEDKEAFYASLCQATGTTHLAINAPIPASDYIRRPTSLTPLYGDFGTTDYDACKFEEAFWVKTIQNGIDQTWAPMFTMFSRGNVTEKARVLKFDEVAGNEVVDFYAGIGYFTFSYVKAGAKTVWAWEVNPWSVEALRRGARMNGWSCVRIKSGEELSREKIPEDTQIVIFEESNEEVQERFYDMAMRLKWRPFYSGVRHVNLGLLPSSKAAWYDACYVVSKERGTIHVHENFGEDEFEKRTEEVRRVIDYNLMDLHMGSGMARVSHVERVKTFAPGVVHVVVDVEVRERIQDF</sequence>
<evidence type="ECO:0000313" key="9">
    <source>
        <dbReference type="Proteomes" id="UP000275078"/>
    </source>
</evidence>
<dbReference type="PROSITE" id="PS51684">
    <property type="entry name" value="SAM_MT_TRM5_TYW2"/>
    <property type="match status" value="1"/>
</dbReference>
<dbReference type="Pfam" id="PF02475">
    <property type="entry name" value="TRM5-TYW2_MTfase"/>
    <property type="match status" value="1"/>
</dbReference>
<dbReference type="Gene3D" id="3.40.50.150">
    <property type="entry name" value="Vaccinia Virus protein VP39"/>
    <property type="match status" value="1"/>
</dbReference>
<dbReference type="OrthoDB" id="2387925at2759"/>
<organism evidence="8 9">
    <name type="scientific">Ascobolus immersus RN42</name>
    <dbReference type="NCBI Taxonomy" id="1160509"/>
    <lineage>
        <taxon>Eukaryota</taxon>
        <taxon>Fungi</taxon>
        <taxon>Dikarya</taxon>
        <taxon>Ascomycota</taxon>
        <taxon>Pezizomycotina</taxon>
        <taxon>Pezizomycetes</taxon>
        <taxon>Pezizales</taxon>
        <taxon>Ascobolaceae</taxon>
        <taxon>Ascobolus</taxon>
    </lineage>
</organism>
<gene>
    <name evidence="8" type="ORF">BJ508DRAFT_418179</name>
</gene>
<dbReference type="EMBL" id="ML119765">
    <property type="protein sequence ID" value="RPA75388.1"/>
    <property type="molecule type" value="Genomic_DNA"/>
</dbReference>
<dbReference type="AlphaFoldDB" id="A0A3N4HSB6"/>
<evidence type="ECO:0000256" key="5">
    <source>
        <dbReference type="ARBA" id="ARBA00022694"/>
    </source>
</evidence>
<protein>
    <recommendedName>
        <fullName evidence="2">tRNA(Phe) (4-demethylwyosine(37)-C(7)) aminocarboxypropyltransferase</fullName>
        <ecNumber evidence="2">2.5.1.114</ecNumber>
    </recommendedName>
</protein>
<proteinExistence type="predicted"/>
<name>A0A3N4HSB6_ASCIM</name>
<dbReference type="PANTHER" id="PTHR23245:SF25">
    <property type="entry name" value="TRNA WYBUTOSINE-SYNTHESIZING PROTEIN 2 HOMOLOG"/>
    <property type="match status" value="1"/>
</dbReference>
<dbReference type="GO" id="GO:0030488">
    <property type="term" value="P:tRNA methylation"/>
    <property type="evidence" value="ECO:0007669"/>
    <property type="project" value="TreeGrafter"/>
</dbReference>
<dbReference type="EC" id="2.5.1.114" evidence="2"/>
<dbReference type="Proteomes" id="UP000275078">
    <property type="component" value="Unassembled WGS sequence"/>
</dbReference>
<dbReference type="InterPro" id="IPR056743">
    <property type="entry name" value="TRM5-TYW2-like_MTfase"/>
</dbReference>
<evidence type="ECO:0000256" key="4">
    <source>
        <dbReference type="ARBA" id="ARBA00022691"/>
    </source>
</evidence>
<keyword evidence="5" id="KW-0819">tRNA processing</keyword>
<evidence type="ECO:0000256" key="3">
    <source>
        <dbReference type="ARBA" id="ARBA00022679"/>
    </source>
</evidence>